<dbReference type="InterPro" id="IPR013969">
    <property type="entry name" value="Oligosacch_biosynth_Alg14"/>
</dbReference>
<evidence type="ECO:0000313" key="7">
    <source>
        <dbReference type="Proteomes" id="UP000266005"/>
    </source>
</evidence>
<dbReference type="Proteomes" id="UP000266005">
    <property type="component" value="Unassembled WGS sequence"/>
</dbReference>
<gene>
    <name evidence="6" type="ORF">D1627_08690</name>
</gene>
<keyword evidence="5" id="KW-0472">Membrane</keyword>
<keyword evidence="4" id="KW-1133">Transmembrane helix</keyword>
<evidence type="ECO:0000256" key="3">
    <source>
        <dbReference type="ARBA" id="ARBA00022824"/>
    </source>
</evidence>
<keyword evidence="2" id="KW-0812">Transmembrane</keyword>
<sequence length="147" mass="16153">MKVLAIASAGGHWIQLLRLMPAFEQHEIIFASTRQSFSETVSSYKFYAVPDANRWNKFKLIYMGAAISRLVLAVKPDIVVTTGAAPGLMGLLAGKLFGAKTIWVDSIANVEKLSLSGRLALLFADRTYTQWEGLATPKVHYHGNVLS</sequence>
<evidence type="ECO:0000256" key="5">
    <source>
        <dbReference type="ARBA" id="ARBA00023136"/>
    </source>
</evidence>
<dbReference type="RefSeq" id="WP_119431805.1">
    <property type="nucleotide sequence ID" value="NZ_QWGE01000002.1"/>
</dbReference>
<dbReference type="AlphaFoldDB" id="A0A399SFZ9"/>
<name>A0A399SFZ9_9BACT</name>
<keyword evidence="3" id="KW-0256">Endoplasmic reticulum</keyword>
<dbReference type="Pfam" id="PF08660">
    <property type="entry name" value="Alg14"/>
    <property type="match status" value="1"/>
</dbReference>
<dbReference type="PANTHER" id="PTHR12154">
    <property type="entry name" value="GLYCOSYL TRANSFERASE-RELATED"/>
    <property type="match status" value="1"/>
</dbReference>
<dbReference type="PANTHER" id="PTHR12154:SF4">
    <property type="entry name" value="UDP-N-ACETYLGLUCOSAMINE TRANSFERASE SUBUNIT ALG14 HOMOLOG"/>
    <property type="match status" value="1"/>
</dbReference>
<comment type="subcellular location">
    <subcellularLocation>
        <location evidence="1">Endoplasmic reticulum membrane</location>
        <topology evidence="1">Single-pass membrane protein</topology>
    </subcellularLocation>
</comment>
<reference evidence="7" key="1">
    <citation type="submission" date="2018-08" db="EMBL/GenBank/DDBJ databases">
        <title>Mucilaginibacter sp. MYSH2.</title>
        <authorList>
            <person name="Seo T."/>
        </authorList>
    </citation>
    <scope>NUCLEOTIDE SEQUENCE [LARGE SCALE GENOMIC DNA]</scope>
    <source>
        <strain evidence="7">KIRAN</strain>
    </source>
</reference>
<dbReference type="Gene3D" id="3.40.50.2000">
    <property type="entry name" value="Glycogen Phosphorylase B"/>
    <property type="match status" value="1"/>
</dbReference>
<evidence type="ECO:0000256" key="4">
    <source>
        <dbReference type="ARBA" id="ARBA00022989"/>
    </source>
</evidence>
<dbReference type="GO" id="GO:0006488">
    <property type="term" value="P:dolichol-linked oligosaccharide biosynthetic process"/>
    <property type="evidence" value="ECO:0007669"/>
    <property type="project" value="InterPro"/>
</dbReference>
<proteinExistence type="predicted"/>
<organism evidence="6 7">
    <name type="scientific">Pontibacter oryzae</name>
    <dbReference type="NCBI Taxonomy" id="2304593"/>
    <lineage>
        <taxon>Bacteria</taxon>
        <taxon>Pseudomonadati</taxon>
        <taxon>Bacteroidota</taxon>
        <taxon>Cytophagia</taxon>
        <taxon>Cytophagales</taxon>
        <taxon>Hymenobacteraceae</taxon>
        <taxon>Pontibacter</taxon>
    </lineage>
</organism>
<dbReference type="SUPFAM" id="SSF53756">
    <property type="entry name" value="UDP-Glycosyltransferase/glycogen phosphorylase"/>
    <property type="match status" value="1"/>
</dbReference>
<evidence type="ECO:0000256" key="2">
    <source>
        <dbReference type="ARBA" id="ARBA00022692"/>
    </source>
</evidence>
<keyword evidence="7" id="KW-1185">Reference proteome</keyword>
<evidence type="ECO:0000313" key="6">
    <source>
        <dbReference type="EMBL" id="RIJ42061.1"/>
    </source>
</evidence>
<accession>A0A399SFZ9</accession>
<dbReference type="OrthoDB" id="555447at2"/>
<evidence type="ECO:0000256" key="1">
    <source>
        <dbReference type="ARBA" id="ARBA00004389"/>
    </source>
</evidence>
<comment type="caution">
    <text evidence="6">The sequence shown here is derived from an EMBL/GenBank/DDBJ whole genome shotgun (WGS) entry which is preliminary data.</text>
</comment>
<dbReference type="GO" id="GO:0004577">
    <property type="term" value="F:N-acetylglucosaminyldiphosphodolichol N-acetylglucosaminyltransferase activity"/>
    <property type="evidence" value="ECO:0007669"/>
    <property type="project" value="TreeGrafter"/>
</dbReference>
<dbReference type="EMBL" id="QWGE01000002">
    <property type="protein sequence ID" value="RIJ42061.1"/>
    <property type="molecule type" value="Genomic_DNA"/>
</dbReference>
<protein>
    <submittedName>
        <fullName evidence="6">Oligosaccharide biosynthesis protein Alg14</fullName>
    </submittedName>
</protein>